<comment type="caution">
    <text evidence="7">The sequence shown here is derived from an EMBL/GenBank/DDBJ whole genome shotgun (WGS) entry which is preliminary data.</text>
</comment>
<keyword evidence="2" id="KW-0805">Transcription regulation</keyword>
<sequence>MMEAEDQEHYSKFEPFMVHLFFKVLICDDYHQRLVIPRKFAIKFREILSEYVILRGSSGKSYKVKLSHTQDETFFEHGWQEFARDHSLEKLDFLVFRYCKWDSCFNVMMFDRSGCEKKAAVQRNVTRSQNLMSNEDIPRVHFFCKIMLRGFHQRLAIPRKVGVELHESVLLEGPHGSWNLRLRKTEDDIYFERGWSKFAREHSLEEFDFLIFRYDERFSCVQVLIFDKTACEKDRVYCVPNKNNSSTKKHKKDDNTKGTYHLNEQLPEQIKSKGAGTSNCYVNKSLTYPQYFQSHRRPVIFEEVARALQSARAVRSHKPKFIRVMRPSHVYKRFFLSLPKKLIGKLFPRVPEIAFLHVPANARTWTVTVVHGPATNNSGLSGGWSKFVIDNNLEEGDACLFELCIEEKQICALNIDVSIFRVVDKIVPLRKVRSNLP</sequence>
<dbReference type="OrthoDB" id="590488at2759"/>
<dbReference type="PROSITE" id="PS50863">
    <property type="entry name" value="B3"/>
    <property type="match status" value="3"/>
</dbReference>
<dbReference type="InterPro" id="IPR003340">
    <property type="entry name" value="B3_DNA-bd"/>
</dbReference>
<evidence type="ECO:0000313" key="7">
    <source>
        <dbReference type="EMBL" id="KAF5191207.1"/>
    </source>
</evidence>
<proteinExistence type="predicted"/>
<name>A0A7J6W2N5_THATH</name>
<dbReference type="Gene3D" id="2.40.330.10">
    <property type="entry name" value="DNA-binding pseudobarrel domain"/>
    <property type="match status" value="3"/>
</dbReference>
<feature type="domain" description="TF-B3" evidence="6">
    <location>
        <begin position="321"/>
        <end position="423"/>
    </location>
</feature>
<dbReference type="SUPFAM" id="SSF101936">
    <property type="entry name" value="DNA-binding pseudobarrel domain"/>
    <property type="match status" value="3"/>
</dbReference>
<dbReference type="CDD" id="cd10017">
    <property type="entry name" value="B3_DNA"/>
    <property type="match status" value="3"/>
</dbReference>
<dbReference type="EMBL" id="JABWDY010023068">
    <property type="protein sequence ID" value="KAF5191207.1"/>
    <property type="molecule type" value="Genomic_DNA"/>
</dbReference>
<accession>A0A7J6W2N5</accession>
<dbReference type="GO" id="GO:0005634">
    <property type="term" value="C:nucleus"/>
    <property type="evidence" value="ECO:0007669"/>
    <property type="project" value="UniProtKB-SubCell"/>
</dbReference>
<dbReference type="InterPro" id="IPR044837">
    <property type="entry name" value="REM16-like"/>
</dbReference>
<gene>
    <name evidence="7" type="ORF">FRX31_019205</name>
</gene>
<evidence type="ECO:0000256" key="2">
    <source>
        <dbReference type="ARBA" id="ARBA00023015"/>
    </source>
</evidence>
<evidence type="ECO:0000313" key="8">
    <source>
        <dbReference type="Proteomes" id="UP000554482"/>
    </source>
</evidence>
<dbReference type="AlphaFoldDB" id="A0A7J6W2N5"/>
<evidence type="ECO:0000256" key="3">
    <source>
        <dbReference type="ARBA" id="ARBA00023125"/>
    </source>
</evidence>
<dbReference type="Pfam" id="PF02362">
    <property type="entry name" value="B3"/>
    <property type="match status" value="3"/>
</dbReference>
<keyword evidence="8" id="KW-1185">Reference proteome</keyword>
<comment type="subcellular location">
    <subcellularLocation>
        <location evidence="1">Nucleus</location>
    </subcellularLocation>
</comment>
<organism evidence="7 8">
    <name type="scientific">Thalictrum thalictroides</name>
    <name type="common">Rue-anemone</name>
    <name type="synonym">Anemone thalictroides</name>
    <dbReference type="NCBI Taxonomy" id="46969"/>
    <lineage>
        <taxon>Eukaryota</taxon>
        <taxon>Viridiplantae</taxon>
        <taxon>Streptophyta</taxon>
        <taxon>Embryophyta</taxon>
        <taxon>Tracheophyta</taxon>
        <taxon>Spermatophyta</taxon>
        <taxon>Magnoliopsida</taxon>
        <taxon>Ranunculales</taxon>
        <taxon>Ranunculaceae</taxon>
        <taxon>Thalictroideae</taxon>
        <taxon>Thalictrum</taxon>
    </lineage>
</organism>
<keyword evidence="3" id="KW-0238">DNA-binding</keyword>
<reference evidence="7 8" key="1">
    <citation type="submission" date="2020-06" db="EMBL/GenBank/DDBJ databases">
        <title>Transcriptomic and genomic resources for Thalictrum thalictroides and T. hernandezii: Facilitating candidate gene discovery in an emerging model plant lineage.</title>
        <authorList>
            <person name="Arias T."/>
            <person name="Riano-Pachon D.M."/>
            <person name="Di Stilio V.S."/>
        </authorList>
    </citation>
    <scope>NUCLEOTIDE SEQUENCE [LARGE SCALE GENOMIC DNA]</scope>
    <source>
        <strain evidence="8">cv. WT478/WT964</strain>
        <tissue evidence="7">Leaves</tissue>
    </source>
</reference>
<evidence type="ECO:0000259" key="6">
    <source>
        <dbReference type="PROSITE" id="PS50863"/>
    </source>
</evidence>
<dbReference type="GO" id="GO:0003677">
    <property type="term" value="F:DNA binding"/>
    <property type="evidence" value="ECO:0007669"/>
    <property type="project" value="UniProtKB-KW"/>
</dbReference>
<keyword evidence="5" id="KW-0539">Nucleus</keyword>
<dbReference type="InterPro" id="IPR015300">
    <property type="entry name" value="DNA-bd_pseudobarrel_sf"/>
</dbReference>
<feature type="domain" description="TF-B3" evidence="6">
    <location>
        <begin position="19"/>
        <end position="113"/>
    </location>
</feature>
<dbReference type="Proteomes" id="UP000554482">
    <property type="component" value="Unassembled WGS sequence"/>
</dbReference>
<dbReference type="PANTHER" id="PTHR31391">
    <property type="entry name" value="B3 DOMAIN-CONTAINING PROTEIN OS11G0197600-RELATED"/>
    <property type="match status" value="1"/>
</dbReference>
<evidence type="ECO:0000256" key="5">
    <source>
        <dbReference type="ARBA" id="ARBA00023242"/>
    </source>
</evidence>
<evidence type="ECO:0000256" key="4">
    <source>
        <dbReference type="ARBA" id="ARBA00023163"/>
    </source>
</evidence>
<protein>
    <submittedName>
        <fullName evidence="7">B3 domain-containing protein rem16</fullName>
    </submittedName>
</protein>
<keyword evidence="4" id="KW-0804">Transcription</keyword>
<evidence type="ECO:0000256" key="1">
    <source>
        <dbReference type="ARBA" id="ARBA00004123"/>
    </source>
</evidence>
<feature type="domain" description="TF-B3" evidence="6">
    <location>
        <begin position="177"/>
        <end position="229"/>
    </location>
</feature>
<dbReference type="PANTHER" id="PTHR31391:SF157">
    <property type="entry name" value="B3 DOMAIN-CONTAINING PROTEIN REM16"/>
    <property type="match status" value="1"/>
</dbReference>
<dbReference type="SMART" id="SM01019">
    <property type="entry name" value="B3"/>
    <property type="match status" value="3"/>
</dbReference>